<name>A0A3B0ZCJ3_9ZZZZ</name>
<accession>A0A3B0ZCJ3</accession>
<proteinExistence type="predicted"/>
<dbReference type="EMBL" id="UOFO01000064">
    <property type="protein sequence ID" value="VAW85242.1"/>
    <property type="molecule type" value="Genomic_DNA"/>
</dbReference>
<protein>
    <submittedName>
        <fullName evidence="1">Uncharacterized protein</fullName>
    </submittedName>
</protein>
<organism evidence="1">
    <name type="scientific">hydrothermal vent metagenome</name>
    <dbReference type="NCBI Taxonomy" id="652676"/>
    <lineage>
        <taxon>unclassified sequences</taxon>
        <taxon>metagenomes</taxon>
        <taxon>ecological metagenomes</taxon>
    </lineage>
</organism>
<dbReference type="AlphaFoldDB" id="A0A3B0ZCJ3"/>
<sequence length="36" mass="3834">MDAGGRATQGDKAEDAEALSKRAGIVALFNENEREI</sequence>
<evidence type="ECO:0000313" key="1">
    <source>
        <dbReference type="EMBL" id="VAW85242.1"/>
    </source>
</evidence>
<reference evidence="1" key="1">
    <citation type="submission" date="2018-06" db="EMBL/GenBank/DDBJ databases">
        <authorList>
            <person name="Zhirakovskaya E."/>
        </authorList>
    </citation>
    <scope>NUCLEOTIDE SEQUENCE</scope>
</reference>
<gene>
    <name evidence="1" type="ORF">MNBD_GAMMA16-773</name>
</gene>